<evidence type="ECO:0000256" key="1">
    <source>
        <dbReference type="SAM" id="MobiDB-lite"/>
    </source>
</evidence>
<gene>
    <name evidence="2" type="ORF">P153DRAFT_104705</name>
</gene>
<dbReference type="Proteomes" id="UP000799771">
    <property type="component" value="Unassembled WGS sequence"/>
</dbReference>
<evidence type="ECO:0000313" key="2">
    <source>
        <dbReference type="EMBL" id="KAF2134108.1"/>
    </source>
</evidence>
<dbReference type="RefSeq" id="XP_033528495.1">
    <property type="nucleotide sequence ID" value="XM_033661873.1"/>
</dbReference>
<protein>
    <submittedName>
        <fullName evidence="2">Uncharacterized protein</fullName>
    </submittedName>
</protein>
<feature type="compositionally biased region" description="Basic residues" evidence="1">
    <location>
        <begin position="138"/>
        <end position="163"/>
    </location>
</feature>
<evidence type="ECO:0000313" key="3">
    <source>
        <dbReference type="Proteomes" id="UP000799771"/>
    </source>
</evidence>
<dbReference type="AlphaFoldDB" id="A0A6A6ASG8"/>
<dbReference type="EMBL" id="ML977498">
    <property type="protein sequence ID" value="KAF2134108.1"/>
    <property type="molecule type" value="Genomic_DNA"/>
</dbReference>
<sequence>MLPQVRGDLVQNTLHELCGGTQLDSRLGRRMRLRKVPVFAKSFPLLENARRADHVISIPVSIPKSISVAILPPVQLNMRYPRSSSMSYAVLQIPRILLPSAHSPPTPITVVPPSTDINPGPDPPHRHAQAPCPTLPPHTRKRRRLRLQKTSKCRRCRAGRLQA</sequence>
<reference evidence="2" key="1">
    <citation type="journal article" date="2020" name="Stud. Mycol.">
        <title>101 Dothideomycetes genomes: a test case for predicting lifestyles and emergence of pathogens.</title>
        <authorList>
            <person name="Haridas S."/>
            <person name="Albert R."/>
            <person name="Binder M."/>
            <person name="Bloem J."/>
            <person name="Labutti K."/>
            <person name="Salamov A."/>
            <person name="Andreopoulos B."/>
            <person name="Baker S."/>
            <person name="Barry K."/>
            <person name="Bills G."/>
            <person name="Bluhm B."/>
            <person name="Cannon C."/>
            <person name="Castanera R."/>
            <person name="Culley D."/>
            <person name="Daum C."/>
            <person name="Ezra D."/>
            <person name="Gonzalez J."/>
            <person name="Henrissat B."/>
            <person name="Kuo A."/>
            <person name="Liang C."/>
            <person name="Lipzen A."/>
            <person name="Lutzoni F."/>
            <person name="Magnuson J."/>
            <person name="Mondo S."/>
            <person name="Nolan M."/>
            <person name="Ohm R."/>
            <person name="Pangilinan J."/>
            <person name="Park H.-J."/>
            <person name="Ramirez L."/>
            <person name="Alfaro M."/>
            <person name="Sun H."/>
            <person name="Tritt A."/>
            <person name="Yoshinaga Y."/>
            <person name="Zwiers L.-H."/>
            <person name="Turgeon B."/>
            <person name="Goodwin S."/>
            <person name="Spatafora J."/>
            <person name="Crous P."/>
            <person name="Grigoriev I."/>
        </authorList>
    </citation>
    <scope>NUCLEOTIDE SEQUENCE</scope>
    <source>
        <strain evidence="2">CBS 119687</strain>
    </source>
</reference>
<keyword evidence="3" id="KW-1185">Reference proteome</keyword>
<proteinExistence type="predicted"/>
<dbReference type="GeneID" id="54402305"/>
<accession>A0A6A6ASG8</accession>
<organism evidence="2 3">
    <name type="scientific">Dothidotthia symphoricarpi CBS 119687</name>
    <dbReference type="NCBI Taxonomy" id="1392245"/>
    <lineage>
        <taxon>Eukaryota</taxon>
        <taxon>Fungi</taxon>
        <taxon>Dikarya</taxon>
        <taxon>Ascomycota</taxon>
        <taxon>Pezizomycotina</taxon>
        <taxon>Dothideomycetes</taxon>
        <taxon>Pleosporomycetidae</taxon>
        <taxon>Pleosporales</taxon>
        <taxon>Dothidotthiaceae</taxon>
        <taxon>Dothidotthia</taxon>
    </lineage>
</organism>
<feature type="region of interest" description="Disordered" evidence="1">
    <location>
        <begin position="114"/>
        <end position="163"/>
    </location>
</feature>
<name>A0A6A6ASG8_9PLEO</name>